<dbReference type="AlphaFoldDB" id="A0A9P4NYZ4"/>
<feature type="region of interest" description="Disordered" evidence="2">
    <location>
        <begin position="296"/>
        <end position="354"/>
    </location>
</feature>
<dbReference type="SUPFAM" id="SSF53474">
    <property type="entry name" value="alpha/beta-Hydrolases"/>
    <property type="match status" value="1"/>
</dbReference>
<feature type="compositionally biased region" description="Polar residues" evidence="2">
    <location>
        <begin position="804"/>
        <end position="822"/>
    </location>
</feature>
<dbReference type="InterPro" id="IPR013094">
    <property type="entry name" value="AB_hydrolase_3"/>
</dbReference>
<feature type="region of interest" description="Disordered" evidence="2">
    <location>
        <begin position="720"/>
        <end position="825"/>
    </location>
</feature>
<keyword evidence="5" id="KW-1185">Reference proteome</keyword>
<accession>A0A9P4NYZ4</accession>
<feature type="compositionally biased region" description="Low complexity" evidence="2">
    <location>
        <begin position="734"/>
        <end position="746"/>
    </location>
</feature>
<comment type="caution">
    <text evidence="4">The sequence shown here is derived from an EMBL/GenBank/DDBJ whole genome shotgun (WGS) entry which is preliminary data.</text>
</comment>
<feature type="domain" description="Alpha/beta hydrolase fold-3" evidence="3">
    <location>
        <begin position="149"/>
        <end position="258"/>
    </location>
</feature>
<feature type="region of interest" description="Disordered" evidence="2">
    <location>
        <begin position="517"/>
        <end position="587"/>
    </location>
</feature>
<protein>
    <submittedName>
        <fullName evidence="4">Alpha/beta-hydrolase</fullName>
    </submittedName>
</protein>
<dbReference type="InterPro" id="IPR029058">
    <property type="entry name" value="AB_hydrolase_fold"/>
</dbReference>
<feature type="compositionally biased region" description="Polar residues" evidence="2">
    <location>
        <begin position="785"/>
        <end position="795"/>
    </location>
</feature>
<feature type="domain" description="Alpha/beta hydrolase fold-3" evidence="3">
    <location>
        <begin position="389"/>
        <end position="440"/>
    </location>
</feature>
<name>A0A9P4NYZ4_9PEZI</name>
<dbReference type="PANTHER" id="PTHR48081">
    <property type="entry name" value="AB HYDROLASE SUPERFAMILY PROTEIN C4A8.06C"/>
    <property type="match status" value="1"/>
</dbReference>
<feature type="region of interest" description="Disordered" evidence="2">
    <location>
        <begin position="659"/>
        <end position="680"/>
    </location>
</feature>
<feature type="compositionally biased region" description="Polar residues" evidence="2">
    <location>
        <begin position="549"/>
        <end position="564"/>
    </location>
</feature>
<feature type="compositionally biased region" description="Basic and acidic residues" evidence="2">
    <location>
        <begin position="722"/>
        <end position="732"/>
    </location>
</feature>
<keyword evidence="1" id="KW-0378">Hydrolase</keyword>
<dbReference type="Proteomes" id="UP000800235">
    <property type="component" value="Unassembled WGS sequence"/>
</dbReference>
<evidence type="ECO:0000259" key="3">
    <source>
        <dbReference type="Pfam" id="PF07859"/>
    </source>
</evidence>
<feature type="compositionally biased region" description="Basic and acidic residues" evidence="2">
    <location>
        <begin position="344"/>
        <end position="354"/>
    </location>
</feature>
<dbReference type="Pfam" id="PF07859">
    <property type="entry name" value="Abhydrolase_3"/>
    <property type="match status" value="2"/>
</dbReference>
<evidence type="ECO:0000313" key="4">
    <source>
        <dbReference type="EMBL" id="KAF2434250.1"/>
    </source>
</evidence>
<gene>
    <name evidence="4" type="ORF">EJ08DRAFT_606236</name>
</gene>
<proteinExistence type="predicted"/>
<evidence type="ECO:0000256" key="2">
    <source>
        <dbReference type="SAM" id="MobiDB-lite"/>
    </source>
</evidence>
<feature type="compositionally biased region" description="Acidic residues" evidence="2">
    <location>
        <begin position="517"/>
        <end position="537"/>
    </location>
</feature>
<dbReference type="OrthoDB" id="2336090at2759"/>
<dbReference type="Gene3D" id="3.40.50.1820">
    <property type="entry name" value="alpha/beta hydrolase"/>
    <property type="match status" value="2"/>
</dbReference>
<dbReference type="GO" id="GO:0016787">
    <property type="term" value="F:hydrolase activity"/>
    <property type="evidence" value="ECO:0007669"/>
    <property type="project" value="UniProtKB-KW"/>
</dbReference>
<organism evidence="4 5">
    <name type="scientific">Tothia fuscella</name>
    <dbReference type="NCBI Taxonomy" id="1048955"/>
    <lineage>
        <taxon>Eukaryota</taxon>
        <taxon>Fungi</taxon>
        <taxon>Dikarya</taxon>
        <taxon>Ascomycota</taxon>
        <taxon>Pezizomycotina</taxon>
        <taxon>Dothideomycetes</taxon>
        <taxon>Pleosporomycetidae</taxon>
        <taxon>Venturiales</taxon>
        <taxon>Cylindrosympodiaceae</taxon>
        <taxon>Tothia</taxon>
    </lineage>
</organism>
<feature type="region of interest" description="Disordered" evidence="2">
    <location>
        <begin position="849"/>
        <end position="921"/>
    </location>
</feature>
<feature type="compositionally biased region" description="Acidic residues" evidence="2">
    <location>
        <begin position="853"/>
        <end position="865"/>
    </location>
</feature>
<dbReference type="PANTHER" id="PTHR48081:SF19">
    <property type="entry name" value="AB HYDROLASE SUPERFAMILY PROTEIN C4A8.06C"/>
    <property type="match status" value="1"/>
</dbReference>
<reference evidence="4" key="1">
    <citation type="journal article" date="2020" name="Stud. Mycol.">
        <title>101 Dothideomycetes genomes: a test case for predicting lifestyles and emergence of pathogens.</title>
        <authorList>
            <person name="Haridas S."/>
            <person name="Albert R."/>
            <person name="Binder M."/>
            <person name="Bloem J."/>
            <person name="Labutti K."/>
            <person name="Salamov A."/>
            <person name="Andreopoulos B."/>
            <person name="Baker S."/>
            <person name="Barry K."/>
            <person name="Bills G."/>
            <person name="Bluhm B."/>
            <person name="Cannon C."/>
            <person name="Castanera R."/>
            <person name="Culley D."/>
            <person name="Daum C."/>
            <person name="Ezra D."/>
            <person name="Gonzalez J."/>
            <person name="Henrissat B."/>
            <person name="Kuo A."/>
            <person name="Liang C."/>
            <person name="Lipzen A."/>
            <person name="Lutzoni F."/>
            <person name="Magnuson J."/>
            <person name="Mondo S."/>
            <person name="Nolan M."/>
            <person name="Ohm R."/>
            <person name="Pangilinan J."/>
            <person name="Park H.-J."/>
            <person name="Ramirez L."/>
            <person name="Alfaro M."/>
            <person name="Sun H."/>
            <person name="Tritt A."/>
            <person name="Yoshinaga Y."/>
            <person name="Zwiers L.-H."/>
            <person name="Turgeon B."/>
            <person name="Goodwin S."/>
            <person name="Spatafora J."/>
            <person name="Crous P."/>
            <person name="Grigoriev I."/>
        </authorList>
    </citation>
    <scope>NUCLEOTIDE SEQUENCE</scope>
    <source>
        <strain evidence="4">CBS 130266</strain>
    </source>
</reference>
<feature type="compositionally biased region" description="Basic and acidic residues" evidence="2">
    <location>
        <begin position="309"/>
        <end position="320"/>
    </location>
</feature>
<feature type="compositionally biased region" description="Basic residues" evidence="2">
    <location>
        <begin position="747"/>
        <end position="756"/>
    </location>
</feature>
<dbReference type="InterPro" id="IPR050300">
    <property type="entry name" value="GDXG_lipolytic_enzyme"/>
</dbReference>
<evidence type="ECO:0000256" key="1">
    <source>
        <dbReference type="ARBA" id="ARBA00022801"/>
    </source>
</evidence>
<dbReference type="EMBL" id="MU007017">
    <property type="protein sequence ID" value="KAF2434250.1"/>
    <property type="molecule type" value="Genomic_DNA"/>
</dbReference>
<evidence type="ECO:0000313" key="5">
    <source>
        <dbReference type="Proteomes" id="UP000800235"/>
    </source>
</evidence>
<sequence>MGLPLNTITVSAAITPAVVSTWFSHYLNRKPLREKPTAHISYDLGLHLVRRFVEFSALHTIEELQAFTSQWVPVPHWVKSEEVEIPNSTTTAAAEHLEAQLGPGGIEQVGGKQWWQWRRDDALLKAEWIEMRKDYNDRKEKRDKGRRVMLYVHGGAYYFGSVDEHRYQIQRHARKLKARCLAPRYRLAPQFPFPCGLHDCLSAYLYLLSEYEPTSIVVAGDSAGGGMILSLLIILRDQGIPLPAGGILISPWVDLMHSFPSLSGDGKMDYIPSDGFIHKPSASWPPPTLEAVEEDTMPTGVAAATPTKVNEEDKTTTKSAEEDEGEAKERQDTRRGYSISLPTDPDHNVKTSKENETNQIYRDNMTGRIETSAHVPSVVIDGKLIQIRDQIQMYAPNHLLTHPLVSPALQPSLGGLPPLLIQVGGGEMLRDEQIYIGHKAANPAKYPPSKETLDKYDPDRKHLSRFGPTDVQLQVWEDLCHVGHTLSWTRPAKYMYRSVAQFGAWALARAQRRPIDIDYDSSDTDDEIDSEESEDSAQNDKKELHANGDTATRSTQYANTNTLPLPSFAPVTARGTGTAGDPLPPFKNHMIRQRVDRHGKIHDLAPISELAALHLSPDEIGVLKEGPVRKWLARQEKWNKKFASTKISLQKKRRKQLEQGYVGIPEGEKPPPTALAGRRTNDMPRLAKIKKSWGMSMWSNWGSKHDQILIKRDTTAEQLDEVAQRAPRDHNRSRSGTSRSRSGSNARPRRNSRRPSVRNVIDEGQANESGRPQSAPCVKAESPTMGHTRSFSDPNASPVAGQSRYPTSVETVIPPSNTGSTRPTHDGIAYPFRLKVPQIGGGDRNSSMVTLDSDGEDGGETGVDGEQEKEKAETNGNTSGLGLKPTEINDENGFIDNENEIGNGKPGRPPIDRFVTARETL</sequence>